<dbReference type="GO" id="GO:0008270">
    <property type="term" value="F:zinc ion binding"/>
    <property type="evidence" value="ECO:0007669"/>
    <property type="project" value="UniProtKB-KW"/>
</dbReference>
<evidence type="ECO:0000313" key="7">
    <source>
        <dbReference type="Proteomes" id="UP000738325"/>
    </source>
</evidence>
<dbReference type="EMBL" id="JAAAIP010000511">
    <property type="protein sequence ID" value="KAG0315837.1"/>
    <property type="molecule type" value="Genomic_DNA"/>
</dbReference>
<keyword evidence="3" id="KW-0862">Zinc</keyword>
<dbReference type="OrthoDB" id="5876363at2759"/>
<dbReference type="Pfam" id="PF00628">
    <property type="entry name" value="PHD"/>
    <property type="match status" value="1"/>
</dbReference>
<dbReference type="SUPFAM" id="SSF57903">
    <property type="entry name" value="FYVE/PHD zinc finger"/>
    <property type="match status" value="1"/>
</dbReference>
<dbReference type="InterPro" id="IPR001965">
    <property type="entry name" value="Znf_PHD"/>
</dbReference>
<gene>
    <name evidence="6" type="ORF">BGZ99_007239</name>
</gene>
<dbReference type="GO" id="GO:0032221">
    <property type="term" value="C:Rpd3S complex"/>
    <property type="evidence" value="ECO:0007669"/>
    <property type="project" value="TreeGrafter"/>
</dbReference>
<evidence type="ECO:0000256" key="1">
    <source>
        <dbReference type="ARBA" id="ARBA00022723"/>
    </source>
</evidence>
<dbReference type="SMART" id="SM00249">
    <property type="entry name" value="PHD"/>
    <property type="match status" value="1"/>
</dbReference>
<name>A0A9P6RAC6_9FUNG</name>
<organism evidence="6 7">
    <name type="scientific">Dissophora globulifera</name>
    <dbReference type="NCBI Taxonomy" id="979702"/>
    <lineage>
        <taxon>Eukaryota</taxon>
        <taxon>Fungi</taxon>
        <taxon>Fungi incertae sedis</taxon>
        <taxon>Mucoromycota</taxon>
        <taxon>Mortierellomycotina</taxon>
        <taxon>Mortierellomycetes</taxon>
        <taxon>Mortierellales</taxon>
        <taxon>Mortierellaceae</taxon>
        <taxon>Dissophora</taxon>
    </lineage>
</organism>
<proteinExistence type="predicted"/>
<feature type="region of interest" description="Disordered" evidence="4">
    <location>
        <begin position="222"/>
        <end position="246"/>
    </location>
</feature>
<keyword evidence="7" id="KW-1185">Reference proteome</keyword>
<evidence type="ECO:0000313" key="6">
    <source>
        <dbReference type="EMBL" id="KAG0315837.1"/>
    </source>
</evidence>
<dbReference type="GO" id="GO:0006357">
    <property type="term" value="P:regulation of transcription by RNA polymerase II"/>
    <property type="evidence" value="ECO:0007669"/>
    <property type="project" value="TreeGrafter"/>
</dbReference>
<evidence type="ECO:0000256" key="2">
    <source>
        <dbReference type="ARBA" id="ARBA00022771"/>
    </source>
</evidence>
<feature type="compositionally biased region" description="Basic and acidic residues" evidence="4">
    <location>
        <begin position="235"/>
        <end position="246"/>
    </location>
</feature>
<sequence>MCGRKAAVPKGIISITGDEYAVKYPQPPNAPGIFKQLLDDIDQRNPRSFALPVEIRTYFKGVETNSDGEYVDTLDYKPSESIQGPGPHGGYSTSTTMDDMVQLRDKQGDIRICFHCGKSAHGRKLMISCEHCPLHWHLDCLDPPLASRPPTTRKWMCPNHVDHVLPKRRKRRDAHPVELVDPFAPNDGDIEIIDETSIHQIRATQIKASLMGNPVEALYKIPERSQRSFQGGPRADPRGGKDETRLDRPRFEVLVAVMLACEGMEMGKLDSTDAVDAAADATVNLTDTDVAVNVDEKSRKRHREEVQDAVTSKLTDSEDRDAYARFLAVQRAVREHGVETSIAQWTEAFQRDGDEKK</sequence>
<keyword evidence="2" id="KW-0863">Zinc-finger</keyword>
<evidence type="ECO:0000256" key="4">
    <source>
        <dbReference type="SAM" id="MobiDB-lite"/>
    </source>
</evidence>
<accession>A0A9P6RAC6</accession>
<comment type="caution">
    <text evidence="6">The sequence shown here is derived from an EMBL/GenBank/DDBJ whole genome shotgun (WGS) entry which is preliminary data.</text>
</comment>
<dbReference type="InterPro" id="IPR013083">
    <property type="entry name" value="Znf_RING/FYVE/PHD"/>
</dbReference>
<dbReference type="CDD" id="cd15534">
    <property type="entry name" value="PHD2_PHF12_Rco1"/>
    <property type="match status" value="1"/>
</dbReference>
<dbReference type="Proteomes" id="UP000738325">
    <property type="component" value="Unassembled WGS sequence"/>
</dbReference>
<dbReference type="Gene3D" id="3.30.40.10">
    <property type="entry name" value="Zinc/RING finger domain, C3HC4 (zinc finger)"/>
    <property type="match status" value="1"/>
</dbReference>
<dbReference type="InterPro" id="IPR052819">
    <property type="entry name" value="Chromatin_regulatory_protein"/>
</dbReference>
<evidence type="ECO:0000256" key="3">
    <source>
        <dbReference type="ARBA" id="ARBA00022833"/>
    </source>
</evidence>
<reference evidence="6" key="1">
    <citation type="journal article" date="2020" name="Fungal Divers.">
        <title>Resolving the Mortierellaceae phylogeny through synthesis of multi-gene phylogenetics and phylogenomics.</title>
        <authorList>
            <person name="Vandepol N."/>
            <person name="Liber J."/>
            <person name="Desiro A."/>
            <person name="Na H."/>
            <person name="Kennedy M."/>
            <person name="Barry K."/>
            <person name="Grigoriev I.V."/>
            <person name="Miller A.N."/>
            <person name="O'Donnell K."/>
            <person name="Stajich J.E."/>
            <person name="Bonito G."/>
        </authorList>
    </citation>
    <scope>NUCLEOTIDE SEQUENCE</scope>
    <source>
        <strain evidence="6">REB-010B</strain>
    </source>
</reference>
<keyword evidence="1" id="KW-0479">Metal-binding</keyword>
<dbReference type="InterPro" id="IPR019787">
    <property type="entry name" value="Znf_PHD-finger"/>
</dbReference>
<feature type="domain" description="Zinc finger PHD-type" evidence="5">
    <location>
        <begin position="112"/>
        <end position="161"/>
    </location>
</feature>
<dbReference type="AlphaFoldDB" id="A0A9P6RAC6"/>
<protein>
    <recommendedName>
        <fullName evidence="5">Zinc finger PHD-type domain-containing protein</fullName>
    </recommendedName>
</protein>
<dbReference type="PANTHER" id="PTHR47636:SF1">
    <property type="entry name" value="TRANSCRIPTIONAL REGULATORY PROTEIN RCO1"/>
    <property type="match status" value="1"/>
</dbReference>
<dbReference type="PANTHER" id="PTHR47636">
    <property type="entry name" value="TRANSCRIPTIONAL REGULATORY PROTEIN RCO1"/>
    <property type="match status" value="1"/>
</dbReference>
<dbReference type="InterPro" id="IPR011011">
    <property type="entry name" value="Znf_FYVE_PHD"/>
</dbReference>
<evidence type="ECO:0000259" key="5">
    <source>
        <dbReference type="SMART" id="SM00249"/>
    </source>
</evidence>